<name>A0A191ZE95_9GAMM</name>
<feature type="transmembrane region" description="Helical" evidence="8">
    <location>
        <begin position="278"/>
        <end position="303"/>
    </location>
</feature>
<feature type="transmembrane region" description="Helical" evidence="8">
    <location>
        <begin position="20"/>
        <end position="40"/>
    </location>
</feature>
<evidence type="ECO:0000259" key="9">
    <source>
        <dbReference type="Pfam" id="PF13231"/>
    </source>
</evidence>
<dbReference type="PANTHER" id="PTHR33908:SF3">
    <property type="entry name" value="UNDECAPRENYL PHOSPHATE-ALPHA-4-AMINO-4-DEOXY-L-ARABINOSE ARABINOSYL TRANSFERASE"/>
    <property type="match status" value="1"/>
</dbReference>
<keyword evidence="6 8" id="KW-1133">Transmembrane helix</keyword>
<dbReference type="AlphaFoldDB" id="A0A191ZE95"/>
<evidence type="ECO:0000313" key="11">
    <source>
        <dbReference type="Proteomes" id="UP000078596"/>
    </source>
</evidence>
<evidence type="ECO:0000256" key="8">
    <source>
        <dbReference type="SAM" id="Phobius"/>
    </source>
</evidence>
<feature type="transmembrane region" description="Helical" evidence="8">
    <location>
        <begin position="128"/>
        <end position="145"/>
    </location>
</feature>
<keyword evidence="2" id="KW-1003">Cell membrane</keyword>
<feature type="transmembrane region" description="Helical" evidence="8">
    <location>
        <begin position="224"/>
        <end position="246"/>
    </location>
</feature>
<feature type="transmembrane region" description="Helical" evidence="8">
    <location>
        <begin position="101"/>
        <end position="122"/>
    </location>
</feature>
<comment type="subcellular location">
    <subcellularLocation>
        <location evidence="1">Cell membrane</location>
        <topology evidence="1">Multi-pass membrane protein</topology>
    </subcellularLocation>
</comment>
<proteinExistence type="predicted"/>
<sequence length="541" mass="60383">MTLTMTVTPSPIGTRPARIGQWLLAHPVWLLAAFAFWLAATQWMRPLFVPDEGRYVGVALAMLQSHDWLVPRLDGLPFFHKPPLFYWVTATSMSLFGVHEWAARLAPFLGAFFTGATLFWFLDTHASRRAAGLSLLLLGTFPLFFDGSQFASMDMLVASLIAITILLLAHVSERMKAGATAPKILILAYATAALGMLTKGMIGFVLPGMVVTFWLLWLRRYTHLYRLISLPGIVVFLLIAAPWFLLMELKFPGFLYYTFIYQQFDRYLDSTFNNPQPFYFYFMVLFGGLLPWIVGILLMRILPGWRQALLPAGKHTIVSLGVIWVAAILMFFSIPTSKLIGYILPTVPGFALLMALLFDQVLARNAQNPVQIHAWYRRIALLALIGGSLGLVSVITFSLIDHKSHKAVTESIRSEIAPDASVVFYNYYFFSVPFYLDRPEPALVTGEWHDPANFKTDGSNTELYTSAQFDPKAAAKILISTDDLATMIAQARAGARPPVWVYANRNDAANAPLLAQVQPRAQDKRVNVYCFGCTPAAAPNP</sequence>
<dbReference type="InterPro" id="IPR050297">
    <property type="entry name" value="LipidA_mod_glycosyltrf_83"/>
</dbReference>
<accession>A0A191ZE95</accession>
<evidence type="ECO:0000256" key="7">
    <source>
        <dbReference type="ARBA" id="ARBA00023136"/>
    </source>
</evidence>
<feature type="domain" description="Glycosyltransferase RgtA/B/C/D-like" evidence="9">
    <location>
        <begin position="80"/>
        <end position="244"/>
    </location>
</feature>
<evidence type="ECO:0000256" key="6">
    <source>
        <dbReference type="ARBA" id="ARBA00022989"/>
    </source>
</evidence>
<dbReference type="EMBL" id="CP016027">
    <property type="protein sequence ID" value="ANJ66196.1"/>
    <property type="molecule type" value="Genomic_DNA"/>
</dbReference>
<evidence type="ECO:0000313" key="10">
    <source>
        <dbReference type="EMBL" id="ANJ66196.1"/>
    </source>
</evidence>
<keyword evidence="3" id="KW-0328">Glycosyltransferase</keyword>
<evidence type="ECO:0000256" key="4">
    <source>
        <dbReference type="ARBA" id="ARBA00022679"/>
    </source>
</evidence>
<evidence type="ECO:0000256" key="5">
    <source>
        <dbReference type="ARBA" id="ARBA00022692"/>
    </source>
</evidence>
<feature type="transmembrane region" description="Helical" evidence="8">
    <location>
        <begin position="315"/>
        <end position="334"/>
    </location>
</feature>
<dbReference type="GO" id="GO:0005886">
    <property type="term" value="C:plasma membrane"/>
    <property type="evidence" value="ECO:0007669"/>
    <property type="project" value="UniProtKB-SubCell"/>
</dbReference>
<keyword evidence="7 8" id="KW-0472">Membrane</keyword>
<keyword evidence="11" id="KW-1185">Reference proteome</keyword>
<feature type="transmembrane region" description="Helical" evidence="8">
    <location>
        <begin position="340"/>
        <end position="358"/>
    </location>
</feature>
<keyword evidence="5 8" id="KW-0812">Transmembrane</keyword>
<protein>
    <recommendedName>
        <fullName evidence="9">Glycosyltransferase RgtA/B/C/D-like domain-containing protein</fullName>
    </recommendedName>
</protein>
<dbReference type="Proteomes" id="UP000078596">
    <property type="component" value="Chromosome"/>
</dbReference>
<gene>
    <name evidence="10" type="ORF">A9404_01340</name>
</gene>
<dbReference type="GO" id="GO:0009103">
    <property type="term" value="P:lipopolysaccharide biosynthetic process"/>
    <property type="evidence" value="ECO:0007669"/>
    <property type="project" value="UniProtKB-ARBA"/>
</dbReference>
<dbReference type="PANTHER" id="PTHR33908">
    <property type="entry name" value="MANNOSYLTRANSFERASE YKCB-RELATED"/>
    <property type="match status" value="1"/>
</dbReference>
<dbReference type="KEGG" id="haz:A9404_01340"/>
<dbReference type="GO" id="GO:0010041">
    <property type="term" value="P:response to iron(III) ion"/>
    <property type="evidence" value="ECO:0007669"/>
    <property type="project" value="TreeGrafter"/>
</dbReference>
<dbReference type="STRING" id="1860122.A9404_01340"/>
<feature type="transmembrane region" description="Helical" evidence="8">
    <location>
        <begin position="379"/>
        <end position="400"/>
    </location>
</feature>
<dbReference type="GO" id="GO:0016763">
    <property type="term" value="F:pentosyltransferase activity"/>
    <property type="evidence" value="ECO:0007669"/>
    <property type="project" value="TreeGrafter"/>
</dbReference>
<evidence type="ECO:0000256" key="1">
    <source>
        <dbReference type="ARBA" id="ARBA00004651"/>
    </source>
</evidence>
<feature type="transmembrane region" description="Helical" evidence="8">
    <location>
        <begin position="152"/>
        <end position="172"/>
    </location>
</feature>
<organism evidence="10 11">
    <name type="scientific">Halothiobacillus diazotrophicus</name>
    <dbReference type="NCBI Taxonomy" id="1860122"/>
    <lineage>
        <taxon>Bacteria</taxon>
        <taxon>Pseudomonadati</taxon>
        <taxon>Pseudomonadota</taxon>
        <taxon>Gammaproteobacteria</taxon>
        <taxon>Chromatiales</taxon>
        <taxon>Halothiobacillaceae</taxon>
        <taxon>Halothiobacillus</taxon>
    </lineage>
</organism>
<dbReference type="Pfam" id="PF13231">
    <property type="entry name" value="PMT_2"/>
    <property type="match status" value="1"/>
</dbReference>
<keyword evidence="4" id="KW-0808">Transferase</keyword>
<feature type="transmembrane region" description="Helical" evidence="8">
    <location>
        <begin position="184"/>
        <end position="217"/>
    </location>
</feature>
<reference evidence="10 11" key="1">
    <citation type="submission" date="2016-06" db="EMBL/GenBank/DDBJ databases">
        <title>Insight into the functional genes involving in sulfur oxidation in Pearl River water.</title>
        <authorList>
            <person name="Luo J."/>
            <person name="Tan X."/>
            <person name="Lin W."/>
        </authorList>
    </citation>
    <scope>NUCLEOTIDE SEQUENCE [LARGE SCALE GENOMIC DNA]</scope>
    <source>
        <strain evidence="10 11">LS2</strain>
    </source>
</reference>
<evidence type="ECO:0000256" key="3">
    <source>
        <dbReference type="ARBA" id="ARBA00022676"/>
    </source>
</evidence>
<evidence type="ECO:0000256" key="2">
    <source>
        <dbReference type="ARBA" id="ARBA00022475"/>
    </source>
</evidence>
<dbReference type="InterPro" id="IPR038731">
    <property type="entry name" value="RgtA/B/C-like"/>
</dbReference>